<evidence type="ECO:0000256" key="1">
    <source>
        <dbReference type="SAM" id="MobiDB-lite"/>
    </source>
</evidence>
<organism evidence="2 3">
    <name type="scientific">Meloidogyne enterolobii</name>
    <name type="common">Root-knot nematode worm</name>
    <name type="synonym">Meloidogyne mayaguensis</name>
    <dbReference type="NCBI Taxonomy" id="390850"/>
    <lineage>
        <taxon>Eukaryota</taxon>
        <taxon>Metazoa</taxon>
        <taxon>Ecdysozoa</taxon>
        <taxon>Nematoda</taxon>
        <taxon>Chromadorea</taxon>
        <taxon>Rhabditida</taxon>
        <taxon>Tylenchina</taxon>
        <taxon>Tylenchomorpha</taxon>
        <taxon>Tylenchoidea</taxon>
        <taxon>Meloidogynidae</taxon>
        <taxon>Meloidogyninae</taxon>
        <taxon>Meloidogyne</taxon>
    </lineage>
</organism>
<reference evidence="2 3" key="1">
    <citation type="submission" date="2020-08" db="EMBL/GenBank/DDBJ databases">
        <authorList>
            <person name="Koutsovoulos G."/>
            <person name="Danchin GJ E."/>
        </authorList>
    </citation>
    <scope>NUCLEOTIDE SEQUENCE [LARGE SCALE GENOMIC DNA]</scope>
</reference>
<evidence type="ECO:0000313" key="3">
    <source>
        <dbReference type="Proteomes" id="UP000580250"/>
    </source>
</evidence>
<dbReference type="AlphaFoldDB" id="A0A6V7UZB3"/>
<dbReference type="Proteomes" id="UP000580250">
    <property type="component" value="Unassembled WGS sequence"/>
</dbReference>
<feature type="compositionally biased region" description="Acidic residues" evidence="1">
    <location>
        <begin position="116"/>
        <end position="129"/>
    </location>
</feature>
<feature type="region of interest" description="Disordered" evidence="1">
    <location>
        <begin position="1"/>
        <end position="39"/>
    </location>
</feature>
<evidence type="ECO:0000313" key="2">
    <source>
        <dbReference type="EMBL" id="CAD2168004.1"/>
    </source>
</evidence>
<sequence length="140" mass="16041">MTTNEVNMEELFGENEQQENPPLDKESAQKKCAKPKKLPSNISLINQTSFLETIREESKSTRETVQNAHDYIREALISLKKEIVNDVIQELNPRLTEIEEILKEVKNEITAKNGEPESESDSDESEDDQENRNEVNIQPA</sequence>
<accession>A0A6V7UZB3</accession>
<proteinExistence type="predicted"/>
<dbReference type="EMBL" id="CAJEWN010000135">
    <property type="protein sequence ID" value="CAD2168004.1"/>
    <property type="molecule type" value="Genomic_DNA"/>
</dbReference>
<gene>
    <name evidence="2" type="ORF">MENT_LOCUS19335</name>
</gene>
<protein>
    <submittedName>
        <fullName evidence="2">Uncharacterized protein</fullName>
    </submittedName>
</protein>
<name>A0A6V7UZB3_MELEN</name>
<feature type="compositionally biased region" description="Acidic residues" evidence="1">
    <location>
        <begin position="7"/>
        <end position="17"/>
    </location>
</feature>
<comment type="caution">
    <text evidence="2">The sequence shown here is derived from an EMBL/GenBank/DDBJ whole genome shotgun (WGS) entry which is preliminary data.</text>
</comment>
<feature type="region of interest" description="Disordered" evidence="1">
    <location>
        <begin position="106"/>
        <end position="140"/>
    </location>
</feature>